<reference evidence="1 2" key="1">
    <citation type="journal article" date="2020" name="ISME J.">
        <title>Uncovering the hidden diversity of litter-decomposition mechanisms in mushroom-forming fungi.</title>
        <authorList>
            <person name="Floudas D."/>
            <person name="Bentzer J."/>
            <person name="Ahren D."/>
            <person name="Johansson T."/>
            <person name="Persson P."/>
            <person name="Tunlid A."/>
        </authorList>
    </citation>
    <scope>NUCLEOTIDE SEQUENCE [LARGE SCALE GENOMIC DNA]</scope>
    <source>
        <strain evidence="1 2">CBS 146.42</strain>
    </source>
</reference>
<organism evidence="1 2">
    <name type="scientific">Leucocoprinus leucothites</name>
    <dbReference type="NCBI Taxonomy" id="201217"/>
    <lineage>
        <taxon>Eukaryota</taxon>
        <taxon>Fungi</taxon>
        <taxon>Dikarya</taxon>
        <taxon>Basidiomycota</taxon>
        <taxon>Agaricomycotina</taxon>
        <taxon>Agaricomycetes</taxon>
        <taxon>Agaricomycetidae</taxon>
        <taxon>Agaricales</taxon>
        <taxon>Agaricineae</taxon>
        <taxon>Agaricaceae</taxon>
        <taxon>Leucocoprinus</taxon>
    </lineage>
</organism>
<evidence type="ECO:0008006" key="3">
    <source>
        <dbReference type="Google" id="ProtNLM"/>
    </source>
</evidence>
<proteinExistence type="predicted"/>
<dbReference type="OrthoDB" id="2882671at2759"/>
<comment type="caution">
    <text evidence="1">The sequence shown here is derived from an EMBL/GenBank/DDBJ whole genome shotgun (WGS) entry which is preliminary data.</text>
</comment>
<evidence type="ECO:0000313" key="1">
    <source>
        <dbReference type="EMBL" id="KAF5354018.1"/>
    </source>
</evidence>
<accession>A0A8H5D6C5</accession>
<name>A0A8H5D6C5_9AGAR</name>
<dbReference type="InterPro" id="IPR036047">
    <property type="entry name" value="F-box-like_dom_sf"/>
</dbReference>
<dbReference type="EMBL" id="JAACJO010000009">
    <property type="protein sequence ID" value="KAF5354018.1"/>
    <property type="molecule type" value="Genomic_DNA"/>
</dbReference>
<dbReference type="Proteomes" id="UP000559027">
    <property type="component" value="Unassembled WGS sequence"/>
</dbReference>
<evidence type="ECO:0000313" key="2">
    <source>
        <dbReference type="Proteomes" id="UP000559027"/>
    </source>
</evidence>
<sequence>MMPAGEADHIISQVAVLDTEIRERNAKRAALLQRLNTIQSTIISKLPVEVLSRVLWFATRPHDSDGQPRKPNLSDTRVLFQLGSVCSHWYRTTRSSPQLWTAIGLHKKPTSLQTQNTDYVSLLRCYYQHVGPTGLSIHVSDLDPAPEAMVGEILKIVLSENPEKMKSFHTDKGWSSATGKSVWAALLKYGLEDVEFPQLKQLELEWGRDGPQVQDSFLFRRSPRLRALSLDGGGVDRIPLQFSWGQLTELSLKDIGTGYALQLLALCPNLIAFYFQHLPIYERYGWSPTSQGFTEIQSLQNLAWKVLASREPTSIWDWRPKTVDRNFLNHFRFPSVKYLDWMAPLPSDVDDSLIRDFFAQMCGLEVLTYTPSPKSKFSIKEHLHYFQNLVKLDLYFIAKLKEEPDEDDSDADESYWGTGATDEDRGVMEEWLYRLTIKPGENLFPQLRILHLTMGDVEAHGPLVVLYSRRNGPVDWSDPIKQNPEALTLLPYDPTSSHWKHCSRLTEFVFKPYHDSTEMEWECSPHYSALQDMISEAKMMEEVERSIWRGFKLLF</sequence>
<dbReference type="SUPFAM" id="SSF52047">
    <property type="entry name" value="RNI-like"/>
    <property type="match status" value="1"/>
</dbReference>
<dbReference type="AlphaFoldDB" id="A0A8H5D6C5"/>
<gene>
    <name evidence="1" type="ORF">D9756_007059</name>
</gene>
<protein>
    <recommendedName>
        <fullName evidence="3">F-box domain-containing protein</fullName>
    </recommendedName>
</protein>
<keyword evidence="2" id="KW-1185">Reference proteome</keyword>
<dbReference type="SUPFAM" id="SSF81383">
    <property type="entry name" value="F-box domain"/>
    <property type="match status" value="1"/>
</dbReference>
<dbReference type="Gene3D" id="1.20.1280.50">
    <property type="match status" value="1"/>
</dbReference>